<evidence type="ECO:0000313" key="4">
    <source>
        <dbReference type="EMBL" id="KKM92012.1"/>
    </source>
</evidence>
<organism evidence="4">
    <name type="scientific">marine sediment metagenome</name>
    <dbReference type="NCBI Taxonomy" id="412755"/>
    <lineage>
        <taxon>unclassified sequences</taxon>
        <taxon>metagenomes</taxon>
        <taxon>ecological metagenomes</taxon>
    </lineage>
</organism>
<dbReference type="InterPro" id="IPR047959">
    <property type="entry name" value="Transpos_IS5"/>
</dbReference>
<dbReference type="Pfam" id="PF05598">
    <property type="entry name" value="DUF772"/>
    <property type="match status" value="1"/>
</dbReference>
<dbReference type="AlphaFoldDB" id="A0A0F9PF83"/>
<comment type="caution">
    <text evidence="4">The sequence shown here is derived from an EMBL/GenBank/DDBJ whole genome shotgun (WGS) entry which is preliminary data.</text>
</comment>
<protein>
    <recommendedName>
        <fullName evidence="3">Transposase InsH N-terminal domain-containing protein</fullName>
    </recommendedName>
</protein>
<name>A0A0F9PF83_9ZZZZ</name>
<proteinExistence type="predicted"/>
<dbReference type="EMBL" id="LAZR01006453">
    <property type="protein sequence ID" value="KKM92012.1"/>
    <property type="molecule type" value="Genomic_DNA"/>
</dbReference>
<reference evidence="4" key="1">
    <citation type="journal article" date="2015" name="Nature">
        <title>Complex archaea that bridge the gap between prokaryotes and eukaryotes.</title>
        <authorList>
            <person name="Spang A."/>
            <person name="Saw J.H."/>
            <person name="Jorgensen S.L."/>
            <person name="Zaremba-Niedzwiedzka K."/>
            <person name="Martijn J."/>
            <person name="Lind A.E."/>
            <person name="van Eijk R."/>
            <person name="Schleper C."/>
            <person name="Guy L."/>
            <person name="Ettema T.J."/>
        </authorList>
    </citation>
    <scope>NUCLEOTIDE SEQUENCE</scope>
</reference>
<keyword evidence="2" id="KW-0233">DNA recombination</keyword>
<dbReference type="PANTHER" id="PTHR35604:SF2">
    <property type="entry name" value="TRANSPOSASE INSH FOR INSERTION SEQUENCE ELEMENT IS5A-RELATED"/>
    <property type="match status" value="1"/>
</dbReference>
<dbReference type="PANTHER" id="PTHR35604">
    <property type="entry name" value="TRANSPOSASE INSH FOR INSERTION SEQUENCE ELEMENT IS5A-RELATED"/>
    <property type="match status" value="1"/>
</dbReference>
<dbReference type="InterPro" id="IPR008490">
    <property type="entry name" value="Transposase_InsH_N"/>
</dbReference>
<accession>A0A0F9PF83</accession>
<gene>
    <name evidence="4" type="ORF">LCGC14_1222750</name>
</gene>
<evidence type="ECO:0000256" key="1">
    <source>
        <dbReference type="ARBA" id="ARBA00023125"/>
    </source>
</evidence>
<dbReference type="GO" id="GO:0006310">
    <property type="term" value="P:DNA recombination"/>
    <property type="evidence" value="ECO:0007669"/>
    <property type="project" value="UniProtKB-KW"/>
</dbReference>
<sequence>MSQITFSEAEYQNKKRKTRREIFLERMDKLIPWKQLEKKVTRYYPKGQTGRPPYPLSAMLRVHCMQLFYNLSDPAMEDALYEIESMRHFAGLKLDRLPDETTILKFRHFLERHGLGKALFKEVNKHLEKSGLMLRKGSIVDATIISAPSSTKNESGQRVFGDAGYLGIQ</sequence>
<dbReference type="NCBIfam" id="NF033581">
    <property type="entry name" value="transpos_IS5_4"/>
    <property type="match status" value="1"/>
</dbReference>
<evidence type="ECO:0000259" key="3">
    <source>
        <dbReference type="Pfam" id="PF05598"/>
    </source>
</evidence>
<feature type="domain" description="Transposase InsH N-terminal" evidence="3">
    <location>
        <begin position="17"/>
        <end position="108"/>
    </location>
</feature>
<evidence type="ECO:0000256" key="2">
    <source>
        <dbReference type="ARBA" id="ARBA00023172"/>
    </source>
</evidence>
<keyword evidence="1" id="KW-0238">DNA-binding</keyword>
<dbReference type="GO" id="GO:0003677">
    <property type="term" value="F:DNA binding"/>
    <property type="evidence" value="ECO:0007669"/>
    <property type="project" value="UniProtKB-KW"/>
</dbReference>